<dbReference type="GO" id="GO:0005789">
    <property type="term" value="C:endoplasmic reticulum membrane"/>
    <property type="evidence" value="ECO:0007669"/>
    <property type="project" value="TreeGrafter"/>
</dbReference>
<accession>A0A0N5C909</accession>
<dbReference type="PANTHER" id="PTHR15949:SF3">
    <property type="entry name" value="TESTIS-EXPRESSED PROTEIN 264"/>
    <property type="match status" value="1"/>
</dbReference>
<proteinExistence type="predicted"/>
<dbReference type="PANTHER" id="PTHR15949">
    <property type="entry name" value="TESTIS-EXPRESSED PROTEIN 264"/>
    <property type="match status" value="1"/>
</dbReference>
<dbReference type="WBParaSite" id="SPAL_0001439200.1">
    <property type="protein sequence ID" value="SPAL_0001439200.1"/>
    <property type="gene ID" value="SPAL_0001439200"/>
</dbReference>
<reference evidence="2" key="1">
    <citation type="submission" date="2017-02" db="UniProtKB">
        <authorList>
            <consortium name="WormBaseParasite"/>
        </authorList>
    </citation>
    <scope>IDENTIFICATION</scope>
</reference>
<dbReference type="Proteomes" id="UP000046392">
    <property type="component" value="Unplaced"/>
</dbReference>
<sequence length="243" mass="28223">MIFLISFLAILALLILILYPKYVQRFIEIRDKDIPGFNENIILSYKFCIGSYYKTINKLTDLQETLSDGNSIPTTTLAIFYDDISLKSSDCLQSAYGVVVSTSDDSTNEIIDAPIMNALSNNGYEMINMPKMKKAIVCKLNSNFTSYLRWFYAMKVFYPAVRNYVKQQKINNPMFIEVHRDNEVFLVIPLENEFEYKVPKYEMMLSEQEYYETDSLESECFSDSTVSMTDDENNTEYEINDIV</sequence>
<protein>
    <submittedName>
        <fullName evidence="2">Uncharacterized protein</fullName>
    </submittedName>
</protein>
<evidence type="ECO:0000313" key="1">
    <source>
        <dbReference type="Proteomes" id="UP000046392"/>
    </source>
</evidence>
<keyword evidence="1" id="KW-1185">Reference proteome</keyword>
<organism evidence="1 2">
    <name type="scientific">Strongyloides papillosus</name>
    <name type="common">Intestinal threadworm</name>
    <dbReference type="NCBI Taxonomy" id="174720"/>
    <lineage>
        <taxon>Eukaryota</taxon>
        <taxon>Metazoa</taxon>
        <taxon>Ecdysozoa</taxon>
        <taxon>Nematoda</taxon>
        <taxon>Chromadorea</taxon>
        <taxon>Rhabditida</taxon>
        <taxon>Tylenchina</taxon>
        <taxon>Panagrolaimomorpha</taxon>
        <taxon>Strongyloidoidea</taxon>
        <taxon>Strongyloididae</taxon>
        <taxon>Strongyloides</taxon>
    </lineage>
</organism>
<dbReference type="GO" id="GO:0005657">
    <property type="term" value="C:replication fork"/>
    <property type="evidence" value="ECO:0007669"/>
    <property type="project" value="TreeGrafter"/>
</dbReference>
<dbReference type="GO" id="GO:0061709">
    <property type="term" value="P:reticulophagy"/>
    <property type="evidence" value="ECO:0007669"/>
    <property type="project" value="TreeGrafter"/>
</dbReference>
<name>A0A0N5C909_STREA</name>
<dbReference type="GO" id="GO:0005634">
    <property type="term" value="C:nucleus"/>
    <property type="evidence" value="ECO:0007669"/>
    <property type="project" value="TreeGrafter"/>
</dbReference>
<dbReference type="AlphaFoldDB" id="A0A0N5C909"/>
<dbReference type="GO" id="GO:0106300">
    <property type="term" value="P:protein-DNA covalent cross-linking repair"/>
    <property type="evidence" value="ECO:0007669"/>
    <property type="project" value="TreeGrafter"/>
</dbReference>
<dbReference type="STRING" id="174720.A0A0N5C909"/>
<evidence type="ECO:0000313" key="2">
    <source>
        <dbReference type="WBParaSite" id="SPAL_0001439200.1"/>
    </source>
</evidence>
<dbReference type="GO" id="GO:0000421">
    <property type="term" value="C:autophagosome membrane"/>
    <property type="evidence" value="ECO:0007669"/>
    <property type="project" value="TreeGrafter"/>
</dbReference>